<dbReference type="Proteomes" id="UP000268658">
    <property type="component" value="Chromosome"/>
</dbReference>
<reference evidence="2 3" key="1">
    <citation type="submission" date="2018-12" db="EMBL/GenBank/DDBJ databases">
        <authorList>
            <consortium name="Pathogen Informatics"/>
        </authorList>
    </citation>
    <scope>NUCLEOTIDE SEQUENCE [LARGE SCALE GENOMIC DNA]</scope>
    <source>
        <strain evidence="2 3">NCTC10951</strain>
    </source>
</reference>
<dbReference type="KEGG" id="avc:NCTC10951_01662"/>
<feature type="region of interest" description="Disordered" evidence="1">
    <location>
        <begin position="1"/>
        <end position="45"/>
    </location>
</feature>
<dbReference type="RefSeq" id="WP_197722284.1">
    <property type="nucleotide sequence ID" value="NZ_LR134477.1"/>
</dbReference>
<sequence length="45" mass="5027">MMEFNKLDTADIREKDGPKPDGVPHAVIDYSKGRPISGNARRDDL</sequence>
<dbReference type="AlphaFoldDB" id="A0A3S4VAV2"/>
<organism evidence="2 3">
    <name type="scientific">Actinomyces viscosus</name>
    <dbReference type="NCBI Taxonomy" id="1656"/>
    <lineage>
        <taxon>Bacteria</taxon>
        <taxon>Bacillati</taxon>
        <taxon>Actinomycetota</taxon>
        <taxon>Actinomycetes</taxon>
        <taxon>Actinomycetales</taxon>
        <taxon>Actinomycetaceae</taxon>
        <taxon>Actinomyces</taxon>
    </lineage>
</organism>
<feature type="compositionally biased region" description="Basic and acidic residues" evidence="1">
    <location>
        <begin position="1"/>
        <end position="19"/>
    </location>
</feature>
<evidence type="ECO:0000313" key="2">
    <source>
        <dbReference type="EMBL" id="VEI16410.1"/>
    </source>
</evidence>
<evidence type="ECO:0000256" key="1">
    <source>
        <dbReference type="SAM" id="MobiDB-lite"/>
    </source>
</evidence>
<gene>
    <name evidence="2" type="ORF">NCTC10951_01662</name>
</gene>
<name>A0A3S4VAV2_ACTVI</name>
<accession>A0A3S4VAV2</accession>
<proteinExistence type="predicted"/>
<protein>
    <submittedName>
        <fullName evidence="2">Uncharacterized protein</fullName>
    </submittedName>
</protein>
<dbReference type="EMBL" id="LR134477">
    <property type="protein sequence ID" value="VEI16410.1"/>
    <property type="molecule type" value="Genomic_DNA"/>
</dbReference>
<evidence type="ECO:0000313" key="3">
    <source>
        <dbReference type="Proteomes" id="UP000268658"/>
    </source>
</evidence>